<evidence type="ECO:0000256" key="2">
    <source>
        <dbReference type="ARBA" id="ARBA00022737"/>
    </source>
</evidence>
<dbReference type="PANTHER" id="PTHR22889">
    <property type="entry name" value="WD REPEAT-CONTAINING PROTEIN 89"/>
    <property type="match status" value="1"/>
</dbReference>
<evidence type="ECO:0000313" key="4">
    <source>
        <dbReference type="Proteomes" id="UP001301958"/>
    </source>
</evidence>
<keyword evidence="1" id="KW-0853">WD repeat</keyword>
<dbReference type="Proteomes" id="UP001301958">
    <property type="component" value="Unassembled WGS sequence"/>
</dbReference>
<keyword evidence="4" id="KW-1185">Reference proteome</keyword>
<keyword evidence="2" id="KW-0677">Repeat</keyword>
<dbReference type="SUPFAM" id="SSF50978">
    <property type="entry name" value="WD40 repeat-like"/>
    <property type="match status" value="1"/>
</dbReference>
<sequence length="354" mass="38120">MYNLTGVDGYQYRFTPDDPIYVLDILPVATGLAATASDQTLSLFDPSSLNQGPLKTIKLDHGYGTVAKVYDSSESIICTTGENGNISVWDLRHEPLKAPAMKIQGPGIPLLSLATSFSTNSLAAGTELANHAASILIWYFPLSPICSLFTNNPRDLRHPTSPPKQTYSDLHSDDITELTFHPFQSHILLSGSTDGLINVSDTTITDEDEVVIQAFNHGSVHHAGFISDTEVYAASHDEKFALYDMDEQVVNKGGATLSLGDIREVVGCQYLADVVPKIDGKGAVIGAGSQDRELFQLIHLSKGPSGWGLDTETVVGLPGGHGQELVRSFVLFDEQQVVFTGGEDGCIKAWRPGS</sequence>
<dbReference type="InterPro" id="IPR015943">
    <property type="entry name" value="WD40/YVTN_repeat-like_dom_sf"/>
</dbReference>
<dbReference type="InterPro" id="IPR001680">
    <property type="entry name" value="WD40_rpt"/>
</dbReference>
<organism evidence="3 4">
    <name type="scientific">Podospora fimiseda</name>
    <dbReference type="NCBI Taxonomy" id="252190"/>
    <lineage>
        <taxon>Eukaryota</taxon>
        <taxon>Fungi</taxon>
        <taxon>Dikarya</taxon>
        <taxon>Ascomycota</taxon>
        <taxon>Pezizomycotina</taxon>
        <taxon>Sordariomycetes</taxon>
        <taxon>Sordariomycetidae</taxon>
        <taxon>Sordariales</taxon>
        <taxon>Podosporaceae</taxon>
        <taxon>Podospora</taxon>
    </lineage>
</organism>
<protein>
    <submittedName>
        <fullName evidence="3">WD40-repeat-containing domain protein</fullName>
    </submittedName>
</protein>
<dbReference type="Gene3D" id="2.130.10.10">
    <property type="entry name" value="YVTN repeat-like/Quinoprotein amine dehydrogenase"/>
    <property type="match status" value="2"/>
</dbReference>
<evidence type="ECO:0000256" key="1">
    <source>
        <dbReference type="ARBA" id="ARBA00022574"/>
    </source>
</evidence>
<proteinExistence type="predicted"/>
<dbReference type="InterPro" id="IPR039328">
    <property type="entry name" value="WDR89"/>
</dbReference>
<dbReference type="SMART" id="SM00320">
    <property type="entry name" value="WD40"/>
    <property type="match status" value="5"/>
</dbReference>
<dbReference type="Pfam" id="PF00400">
    <property type="entry name" value="WD40"/>
    <property type="match status" value="2"/>
</dbReference>
<gene>
    <name evidence="3" type="ORF">QBC38DRAFT_440311</name>
</gene>
<evidence type="ECO:0000313" key="3">
    <source>
        <dbReference type="EMBL" id="KAK4231191.1"/>
    </source>
</evidence>
<comment type="caution">
    <text evidence="3">The sequence shown here is derived from an EMBL/GenBank/DDBJ whole genome shotgun (WGS) entry which is preliminary data.</text>
</comment>
<accession>A0AAN7BXH1</accession>
<dbReference type="PANTHER" id="PTHR22889:SF0">
    <property type="entry name" value="WD REPEAT-CONTAINING PROTEIN 89"/>
    <property type="match status" value="1"/>
</dbReference>
<reference evidence="3" key="1">
    <citation type="journal article" date="2023" name="Mol. Phylogenet. Evol.">
        <title>Genome-scale phylogeny and comparative genomics of the fungal order Sordariales.</title>
        <authorList>
            <person name="Hensen N."/>
            <person name="Bonometti L."/>
            <person name="Westerberg I."/>
            <person name="Brannstrom I.O."/>
            <person name="Guillou S."/>
            <person name="Cros-Aarteil S."/>
            <person name="Calhoun S."/>
            <person name="Haridas S."/>
            <person name="Kuo A."/>
            <person name="Mondo S."/>
            <person name="Pangilinan J."/>
            <person name="Riley R."/>
            <person name="LaButti K."/>
            <person name="Andreopoulos B."/>
            <person name="Lipzen A."/>
            <person name="Chen C."/>
            <person name="Yan M."/>
            <person name="Daum C."/>
            <person name="Ng V."/>
            <person name="Clum A."/>
            <person name="Steindorff A."/>
            <person name="Ohm R.A."/>
            <person name="Martin F."/>
            <person name="Silar P."/>
            <person name="Natvig D.O."/>
            <person name="Lalanne C."/>
            <person name="Gautier V."/>
            <person name="Ament-Velasquez S.L."/>
            <person name="Kruys A."/>
            <person name="Hutchinson M.I."/>
            <person name="Powell A.J."/>
            <person name="Barry K."/>
            <person name="Miller A.N."/>
            <person name="Grigoriev I.V."/>
            <person name="Debuchy R."/>
            <person name="Gladieux P."/>
            <person name="Hiltunen Thoren M."/>
            <person name="Johannesson H."/>
        </authorList>
    </citation>
    <scope>NUCLEOTIDE SEQUENCE</scope>
    <source>
        <strain evidence="3">CBS 990.96</strain>
    </source>
</reference>
<dbReference type="AlphaFoldDB" id="A0AAN7BXH1"/>
<dbReference type="EMBL" id="MU865294">
    <property type="protein sequence ID" value="KAK4231191.1"/>
    <property type="molecule type" value="Genomic_DNA"/>
</dbReference>
<reference evidence="3" key="2">
    <citation type="submission" date="2023-05" db="EMBL/GenBank/DDBJ databases">
        <authorList>
            <consortium name="Lawrence Berkeley National Laboratory"/>
            <person name="Steindorff A."/>
            <person name="Hensen N."/>
            <person name="Bonometti L."/>
            <person name="Westerberg I."/>
            <person name="Brannstrom I.O."/>
            <person name="Guillou S."/>
            <person name="Cros-Aarteil S."/>
            <person name="Calhoun S."/>
            <person name="Haridas S."/>
            <person name="Kuo A."/>
            <person name="Mondo S."/>
            <person name="Pangilinan J."/>
            <person name="Riley R."/>
            <person name="Labutti K."/>
            <person name="Andreopoulos B."/>
            <person name="Lipzen A."/>
            <person name="Chen C."/>
            <person name="Yanf M."/>
            <person name="Daum C."/>
            <person name="Ng V."/>
            <person name="Clum A."/>
            <person name="Ohm R."/>
            <person name="Martin F."/>
            <person name="Silar P."/>
            <person name="Natvig D."/>
            <person name="Lalanne C."/>
            <person name="Gautier V."/>
            <person name="Ament-Velasquez S.L."/>
            <person name="Kruys A."/>
            <person name="Hutchinson M.I."/>
            <person name="Powell A.J."/>
            <person name="Barry K."/>
            <person name="Miller A.N."/>
            <person name="Grigoriev I.V."/>
            <person name="Debuchy R."/>
            <person name="Gladieux P."/>
            <person name="Thoren M.H."/>
            <person name="Johannesson H."/>
        </authorList>
    </citation>
    <scope>NUCLEOTIDE SEQUENCE</scope>
    <source>
        <strain evidence="3">CBS 990.96</strain>
    </source>
</reference>
<dbReference type="InterPro" id="IPR036322">
    <property type="entry name" value="WD40_repeat_dom_sf"/>
</dbReference>
<name>A0AAN7BXH1_9PEZI</name>